<gene>
    <name evidence="1" type="ORF">FA95DRAFT_1555760</name>
</gene>
<proteinExistence type="predicted"/>
<reference evidence="1" key="2">
    <citation type="journal article" date="2022" name="New Phytol.">
        <title>Evolutionary transition to the ectomycorrhizal habit in the genomes of a hyperdiverse lineage of mushroom-forming fungi.</title>
        <authorList>
            <person name="Looney B."/>
            <person name="Miyauchi S."/>
            <person name="Morin E."/>
            <person name="Drula E."/>
            <person name="Courty P.E."/>
            <person name="Kohler A."/>
            <person name="Kuo A."/>
            <person name="LaButti K."/>
            <person name="Pangilinan J."/>
            <person name="Lipzen A."/>
            <person name="Riley R."/>
            <person name="Andreopoulos W."/>
            <person name="He G."/>
            <person name="Johnson J."/>
            <person name="Nolan M."/>
            <person name="Tritt A."/>
            <person name="Barry K.W."/>
            <person name="Grigoriev I.V."/>
            <person name="Nagy L.G."/>
            <person name="Hibbett D."/>
            <person name="Henrissat B."/>
            <person name="Matheny P.B."/>
            <person name="Labbe J."/>
            <person name="Martin F.M."/>
        </authorList>
    </citation>
    <scope>NUCLEOTIDE SEQUENCE</scope>
    <source>
        <strain evidence="1">FP105234-sp</strain>
    </source>
</reference>
<dbReference type="Proteomes" id="UP000814033">
    <property type="component" value="Unassembled WGS sequence"/>
</dbReference>
<reference evidence="1" key="1">
    <citation type="submission" date="2021-02" db="EMBL/GenBank/DDBJ databases">
        <authorList>
            <consortium name="DOE Joint Genome Institute"/>
            <person name="Ahrendt S."/>
            <person name="Looney B.P."/>
            <person name="Miyauchi S."/>
            <person name="Morin E."/>
            <person name="Drula E."/>
            <person name="Courty P.E."/>
            <person name="Chicoki N."/>
            <person name="Fauchery L."/>
            <person name="Kohler A."/>
            <person name="Kuo A."/>
            <person name="Labutti K."/>
            <person name="Pangilinan J."/>
            <person name="Lipzen A."/>
            <person name="Riley R."/>
            <person name="Andreopoulos W."/>
            <person name="He G."/>
            <person name="Johnson J."/>
            <person name="Barry K.W."/>
            <person name="Grigoriev I.V."/>
            <person name="Nagy L."/>
            <person name="Hibbett D."/>
            <person name="Henrissat B."/>
            <person name="Matheny P.B."/>
            <person name="Labbe J."/>
            <person name="Martin F."/>
        </authorList>
    </citation>
    <scope>NUCLEOTIDE SEQUENCE</scope>
    <source>
        <strain evidence="1">FP105234-sp</strain>
    </source>
</reference>
<sequence length="143" mass="16430">MFRSGRFYLRKYRDSDRKHLADLWTDAEIQALIFLEYAHPGPRRDKFVQDTIAEWTRAPSLLGVVEDGWTGAFVGHVGLLTLSPAARDGRVSIALRKEWWGRGVGTELMQWLVAHGFRELGMRRISLMVLADNARALALYRQM</sequence>
<evidence type="ECO:0000313" key="2">
    <source>
        <dbReference type="Proteomes" id="UP000814033"/>
    </source>
</evidence>
<organism evidence="1 2">
    <name type="scientific">Auriscalpium vulgare</name>
    <dbReference type="NCBI Taxonomy" id="40419"/>
    <lineage>
        <taxon>Eukaryota</taxon>
        <taxon>Fungi</taxon>
        <taxon>Dikarya</taxon>
        <taxon>Basidiomycota</taxon>
        <taxon>Agaricomycotina</taxon>
        <taxon>Agaricomycetes</taxon>
        <taxon>Russulales</taxon>
        <taxon>Auriscalpiaceae</taxon>
        <taxon>Auriscalpium</taxon>
    </lineage>
</organism>
<keyword evidence="2" id="KW-1185">Reference proteome</keyword>
<accession>A0ACB8S2A8</accession>
<evidence type="ECO:0000313" key="1">
    <source>
        <dbReference type="EMBL" id="KAI0050429.1"/>
    </source>
</evidence>
<comment type="caution">
    <text evidence="1">The sequence shown here is derived from an EMBL/GenBank/DDBJ whole genome shotgun (WGS) entry which is preliminary data.</text>
</comment>
<name>A0ACB8S2A8_9AGAM</name>
<dbReference type="EMBL" id="MU275862">
    <property type="protein sequence ID" value="KAI0050429.1"/>
    <property type="molecule type" value="Genomic_DNA"/>
</dbReference>
<protein>
    <submittedName>
        <fullName evidence="1">Acyl-CoA N-acyltransferase</fullName>
    </submittedName>
</protein>